<dbReference type="EMBL" id="JAAKZZ010000395">
    <property type="protein sequence ID" value="NGO72072.1"/>
    <property type="molecule type" value="Genomic_DNA"/>
</dbReference>
<name>A0A6G4X4L4_9ACTN</name>
<proteinExistence type="predicted"/>
<comment type="caution">
    <text evidence="1">The sequence shown here is derived from an EMBL/GenBank/DDBJ whole genome shotgun (WGS) entry which is preliminary data.</text>
</comment>
<evidence type="ECO:0000313" key="1">
    <source>
        <dbReference type="EMBL" id="NGO72072.1"/>
    </source>
</evidence>
<sequence length="96" mass="10102">MTIITKAGKAQETKVTERPVISACLPGTSFRGVGMSGVSLGSNERPTKALAVAATKAQVSAYAFAIAATGAGEGRQKTQRHPMWAFRGLEPWRDPA</sequence>
<accession>A0A6G4X4L4</accession>
<dbReference type="AlphaFoldDB" id="A0A6G4X4L4"/>
<organism evidence="1 2">
    <name type="scientific">Streptomyces boncukensis</name>
    <dbReference type="NCBI Taxonomy" id="2711219"/>
    <lineage>
        <taxon>Bacteria</taxon>
        <taxon>Bacillati</taxon>
        <taxon>Actinomycetota</taxon>
        <taxon>Actinomycetes</taxon>
        <taxon>Kitasatosporales</taxon>
        <taxon>Streptomycetaceae</taxon>
        <taxon>Streptomyces</taxon>
    </lineage>
</organism>
<reference evidence="1 2" key="1">
    <citation type="submission" date="2020-02" db="EMBL/GenBank/DDBJ databases">
        <title>Whole-genome analyses of novel actinobacteria.</title>
        <authorList>
            <person name="Sahin N."/>
            <person name="Tatar D."/>
        </authorList>
    </citation>
    <scope>NUCLEOTIDE SEQUENCE [LARGE SCALE GENOMIC DNA]</scope>
    <source>
        <strain evidence="1 2">SB3404</strain>
    </source>
</reference>
<dbReference type="Proteomes" id="UP000477722">
    <property type="component" value="Unassembled WGS sequence"/>
</dbReference>
<gene>
    <name evidence="1" type="ORF">G5C65_27730</name>
</gene>
<evidence type="ECO:0000313" key="2">
    <source>
        <dbReference type="Proteomes" id="UP000477722"/>
    </source>
</evidence>
<keyword evidence="2" id="KW-1185">Reference proteome</keyword>
<protein>
    <submittedName>
        <fullName evidence="1">Uncharacterized protein</fullName>
    </submittedName>
</protein>